<organism evidence="2 3">
    <name type="scientific">Jiangella ureilytica</name>
    <dbReference type="NCBI Taxonomy" id="2530374"/>
    <lineage>
        <taxon>Bacteria</taxon>
        <taxon>Bacillati</taxon>
        <taxon>Actinomycetota</taxon>
        <taxon>Actinomycetes</taxon>
        <taxon>Jiangellales</taxon>
        <taxon>Jiangellaceae</taxon>
        <taxon>Jiangella</taxon>
    </lineage>
</organism>
<evidence type="ECO:0000313" key="3">
    <source>
        <dbReference type="Proteomes" id="UP000295621"/>
    </source>
</evidence>
<dbReference type="GO" id="GO:0016740">
    <property type="term" value="F:transferase activity"/>
    <property type="evidence" value="ECO:0007669"/>
    <property type="project" value="UniProtKB-KW"/>
</dbReference>
<dbReference type="RefSeq" id="WP_131978904.1">
    <property type="nucleotide sequence ID" value="NZ_SMKL01000004.1"/>
</dbReference>
<keyword evidence="2" id="KW-0808">Transferase</keyword>
<sequence length="651" mass="70696">MLITSDETLIDLASGRSCDTVVDFSELFAGEINNGDAPWSRILLVADSVTVLRAMLPQLVALPYESKVFEVVVGGLPKRELVRLPHGSVGIRAVVTAEQDIIEEPVPHARYAVRFRGVLPLADPLAAMLEGGSSTFQRPAAGLRVGIEHDAADAMPWVCGDPSAVRFGGSMPAGADGPFSVDVVLTSGDAAPAGKPSLEAPVMLAVGGPARRPSWRDLVDAPRGDVEAFVARAQEPGILPPVDTDTLRPVGFRPDVENDEVRLRRLGGCDVSHFAFDGPGEWTSAHFDDWSGLSDRVVDELRGFRAVHDDPQAHQGPVQHAAFLAQAATAALPIVTSGLGDTVRRLLGEPLARELSAVTQRDLADPVRREAYAMSIRRLAFARHGTRGRWASVSRQLGRWTRPSVTVSVILPTKRPELLARIAEQLRRQTWPEVELVLGLHGIERGHPRVRELEAAYDRPLVIAEVPTTRSLGDMLNDLCDLASGELVAKMDDDDWYSEHHLTDLVHAAEYSRADLVGSGAEFLYLEALDLTVRRHRTSGHRYTNRVPGATLLMPVHTLRGVGGWRPLHRAVDTALAHAVTQSGGSIYRTHGLGIVVYRAAWGHTWDPGVEYFLRGDVHQWPGFAPPPGILGAAPSVASAPSSWFDQPRDR</sequence>
<evidence type="ECO:0000259" key="1">
    <source>
        <dbReference type="Pfam" id="PF00535"/>
    </source>
</evidence>
<proteinExistence type="predicted"/>
<dbReference type="OrthoDB" id="6713581at2"/>
<accession>A0A4R4RXD4</accession>
<dbReference type="Gene3D" id="3.90.550.10">
    <property type="entry name" value="Spore Coat Polysaccharide Biosynthesis Protein SpsA, Chain A"/>
    <property type="match status" value="1"/>
</dbReference>
<comment type="caution">
    <text evidence="2">The sequence shown here is derived from an EMBL/GenBank/DDBJ whole genome shotgun (WGS) entry which is preliminary data.</text>
</comment>
<dbReference type="SUPFAM" id="SSF53448">
    <property type="entry name" value="Nucleotide-diphospho-sugar transferases"/>
    <property type="match status" value="1"/>
</dbReference>
<protein>
    <submittedName>
        <fullName evidence="2">Glycosyltransferase family 2 protein</fullName>
    </submittedName>
</protein>
<dbReference type="Proteomes" id="UP000295621">
    <property type="component" value="Unassembled WGS sequence"/>
</dbReference>
<evidence type="ECO:0000313" key="2">
    <source>
        <dbReference type="EMBL" id="TDC54426.1"/>
    </source>
</evidence>
<reference evidence="2 3" key="1">
    <citation type="submission" date="2019-02" db="EMBL/GenBank/DDBJ databases">
        <title>Draft genome sequences of novel Actinobacteria.</title>
        <authorList>
            <person name="Sahin N."/>
            <person name="Ay H."/>
            <person name="Saygin H."/>
        </authorList>
    </citation>
    <scope>NUCLEOTIDE SEQUENCE [LARGE SCALE GENOMIC DNA]</scope>
    <source>
        <strain evidence="2 3">KC603</strain>
    </source>
</reference>
<dbReference type="AlphaFoldDB" id="A0A4R4RXD4"/>
<dbReference type="Pfam" id="PF00535">
    <property type="entry name" value="Glycos_transf_2"/>
    <property type="match status" value="1"/>
</dbReference>
<dbReference type="InterPro" id="IPR001173">
    <property type="entry name" value="Glyco_trans_2-like"/>
</dbReference>
<name>A0A4R4RXD4_9ACTN</name>
<dbReference type="EMBL" id="SMKL01000004">
    <property type="protein sequence ID" value="TDC54426.1"/>
    <property type="molecule type" value="Genomic_DNA"/>
</dbReference>
<feature type="domain" description="Glycosyltransferase 2-like" evidence="1">
    <location>
        <begin position="408"/>
        <end position="519"/>
    </location>
</feature>
<gene>
    <name evidence="2" type="ORF">E1212_03020</name>
</gene>
<dbReference type="CDD" id="cd00761">
    <property type="entry name" value="Glyco_tranf_GTA_type"/>
    <property type="match status" value="1"/>
</dbReference>
<keyword evidence="3" id="KW-1185">Reference proteome</keyword>
<dbReference type="InterPro" id="IPR029044">
    <property type="entry name" value="Nucleotide-diphossugar_trans"/>
</dbReference>